<dbReference type="InterPro" id="IPR033985">
    <property type="entry name" value="SusD-like_N"/>
</dbReference>
<dbReference type="SUPFAM" id="SSF48452">
    <property type="entry name" value="TPR-like"/>
    <property type="match status" value="1"/>
</dbReference>
<protein>
    <recommendedName>
        <fullName evidence="11">Carbohydrate-binding protein SusD</fullName>
    </recommendedName>
</protein>
<keyword evidence="10" id="KW-1185">Reference proteome</keyword>
<evidence type="ECO:0000313" key="10">
    <source>
        <dbReference type="Proteomes" id="UP000095713"/>
    </source>
</evidence>
<evidence type="ECO:0008006" key="11">
    <source>
        <dbReference type="Google" id="ProtNLM"/>
    </source>
</evidence>
<dbReference type="EMBL" id="MDJD01000028">
    <property type="protein sequence ID" value="OEK08806.1"/>
    <property type="molecule type" value="Genomic_DNA"/>
</dbReference>
<feature type="region of interest" description="Disordered" evidence="6">
    <location>
        <begin position="485"/>
        <end position="519"/>
    </location>
</feature>
<feature type="domain" description="RagB/SusD" evidence="7">
    <location>
        <begin position="371"/>
        <end position="517"/>
    </location>
</feature>
<evidence type="ECO:0000256" key="2">
    <source>
        <dbReference type="ARBA" id="ARBA00006275"/>
    </source>
</evidence>
<evidence type="ECO:0000259" key="8">
    <source>
        <dbReference type="Pfam" id="PF14322"/>
    </source>
</evidence>
<dbReference type="PROSITE" id="PS51257">
    <property type="entry name" value="PROKAR_LIPOPROTEIN"/>
    <property type="match status" value="1"/>
</dbReference>
<evidence type="ECO:0000256" key="4">
    <source>
        <dbReference type="ARBA" id="ARBA00023136"/>
    </source>
</evidence>
<comment type="subcellular location">
    <subcellularLocation>
        <location evidence="1">Cell outer membrane</location>
    </subcellularLocation>
</comment>
<evidence type="ECO:0000256" key="1">
    <source>
        <dbReference type="ARBA" id="ARBA00004442"/>
    </source>
</evidence>
<sequence length="519" mass="58105">MKLSNIKNKRWVNIIVLSLISLSFSCTDLDEDPELVQILPETLSSVETLEALVTGMYRTVQNEARWSDFYISGFGGDDITTHSGINKLPFREADWRLQTPSSARMERAYQGSYKMIAIANTGINAQDNIITRNEEEEELKDRFLGEAYFMRAFAYLHLTRTYGKVPIQLKVNSLEPLNLASYEEIYELIESDFIKAEALLPDVYPNIAVTGARPSRGAAKAFLARLYMHWAGFPIKNTSKYAMAASKAKEVIDGNYGYELSNSIRNMWTVAGRFSHNEGIYLMVACSEICGIGNRTTGRLGLPKTAGGWSEIFGEIAFYEDMETAAIAEGTMTRFNDSYISEVIPRGNKPLGSDWRNFSDEAHPILRKVAGGDMSEKEVVNSTNTNINRYFMRYADVLLTYAEAAGRSGNITSNAWEALNKVRRRAAGLDPNTPNASIDLTSGNLAELAYIERKWELAGEFERWHDLVRMDRIADAFANRSTDELVDINNPGKSPTAGPNAYYTPIPQTELDRAPQLAN</sequence>
<comment type="caution">
    <text evidence="9">The sequence shown here is derived from an EMBL/GenBank/DDBJ whole genome shotgun (WGS) entry which is preliminary data.</text>
</comment>
<keyword evidence="4" id="KW-0472">Membrane</keyword>
<accession>A0A1E5TBS1</accession>
<proteinExistence type="inferred from homology"/>
<evidence type="ECO:0000256" key="3">
    <source>
        <dbReference type="ARBA" id="ARBA00022729"/>
    </source>
</evidence>
<reference evidence="9 10" key="1">
    <citation type="submission" date="2016-05" db="EMBL/GenBank/DDBJ databases">
        <title>Draft Genome Sequence of Algibacter sp. Strain SK-16 Isolated from the Surface Water of Aburatsubo Inlet.</title>
        <authorList>
            <person name="Wong S.-K."/>
            <person name="Yoshizawa S."/>
            <person name="Nakajima Y."/>
            <person name="Ogura Y."/>
            <person name="Tetsuya H."/>
            <person name="Hamasaki K."/>
        </authorList>
    </citation>
    <scope>NUCLEOTIDE SEQUENCE [LARGE SCALE GENOMIC DNA]</scope>
    <source>
        <strain evidence="9 10">SK-16</strain>
    </source>
</reference>
<dbReference type="RefSeq" id="WP_069829488.1">
    <property type="nucleotide sequence ID" value="NZ_MDJD01000028.1"/>
</dbReference>
<dbReference type="AlphaFoldDB" id="A0A1E5TBS1"/>
<keyword evidence="5" id="KW-0998">Cell outer membrane</keyword>
<evidence type="ECO:0000259" key="7">
    <source>
        <dbReference type="Pfam" id="PF07980"/>
    </source>
</evidence>
<name>A0A1E5TBS1_9FLAO</name>
<dbReference type="CDD" id="cd08977">
    <property type="entry name" value="SusD"/>
    <property type="match status" value="1"/>
</dbReference>
<dbReference type="InterPro" id="IPR011990">
    <property type="entry name" value="TPR-like_helical_dom_sf"/>
</dbReference>
<evidence type="ECO:0000256" key="5">
    <source>
        <dbReference type="ARBA" id="ARBA00023237"/>
    </source>
</evidence>
<dbReference type="GO" id="GO:0009279">
    <property type="term" value="C:cell outer membrane"/>
    <property type="evidence" value="ECO:0007669"/>
    <property type="project" value="UniProtKB-SubCell"/>
</dbReference>
<dbReference type="Pfam" id="PF14322">
    <property type="entry name" value="SusD-like_3"/>
    <property type="match status" value="1"/>
</dbReference>
<keyword evidence="3" id="KW-0732">Signal</keyword>
<dbReference type="STRING" id="1849968.A8C32_00590"/>
<dbReference type="Proteomes" id="UP000095713">
    <property type="component" value="Unassembled WGS sequence"/>
</dbReference>
<dbReference type="Pfam" id="PF07980">
    <property type="entry name" value="SusD_RagB"/>
    <property type="match status" value="1"/>
</dbReference>
<dbReference type="InterPro" id="IPR012944">
    <property type="entry name" value="SusD_RagB_dom"/>
</dbReference>
<evidence type="ECO:0000256" key="6">
    <source>
        <dbReference type="SAM" id="MobiDB-lite"/>
    </source>
</evidence>
<gene>
    <name evidence="9" type="ORF">A8C32_00590</name>
</gene>
<dbReference type="OrthoDB" id="5694214at2"/>
<organism evidence="9 10">
    <name type="scientific">Flavivirga aquatica</name>
    <dbReference type="NCBI Taxonomy" id="1849968"/>
    <lineage>
        <taxon>Bacteria</taxon>
        <taxon>Pseudomonadati</taxon>
        <taxon>Bacteroidota</taxon>
        <taxon>Flavobacteriia</taxon>
        <taxon>Flavobacteriales</taxon>
        <taxon>Flavobacteriaceae</taxon>
        <taxon>Flavivirga</taxon>
    </lineage>
</organism>
<dbReference type="Gene3D" id="1.25.40.390">
    <property type="match status" value="1"/>
</dbReference>
<feature type="domain" description="SusD-like N-terminal" evidence="8">
    <location>
        <begin position="29"/>
        <end position="228"/>
    </location>
</feature>
<comment type="similarity">
    <text evidence="2">Belongs to the SusD family.</text>
</comment>
<evidence type="ECO:0000313" key="9">
    <source>
        <dbReference type="EMBL" id="OEK08806.1"/>
    </source>
</evidence>